<dbReference type="InterPro" id="IPR013196">
    <property type="entry name" value="HTH_11"/>
</dbReference>
<dbReference type="InterPro" id="IPR036390">
    <property type="entry name" value="WH_DNA-bd_sf"/>
</dbReference>
<proteinExistence type="predicted"/>
<dbReference type="EMBL" id="WBUI01000010">
    <property type="protein sequence ID" value="KAB2932156.1"/>
    <property type="molecule type" value="Genomic_DNA"/>
</dbReference>
<dbReference type="PROSITE" id="PS52050">
    <property type="entry name" value="WYL"/>
    <property type="match status" value="1"/>
</dbReference>
<dbReference type="GO" id="GO:0003700">
    <property type="term" value="F:DNA-binding transcription factor activity"/>
    <property type="evidence" value="ECO:0007669"/>
    <property type="project" value="InterPro"/>
</dbReference>
<gene>
    <name evidence="4" type="ORF">F9K24_11165</name>
</gene>
<dbReference type="AlphaFoldDB" id="A0A833H0Y3"/>
<sequence>MRSERLLRLLMILQAAGRISVKQLSRRLEVSARTVQRDLEALCLAGIPLYAERGQGGGWQLSEGYRTSLTGMNRRELLSLLLGGEAIAGDLSLEGSLQSAREKLFASVPAPYRQALHEFQERMHVDGAGWFSSGEELAFLAPLQEAVFSGKQILARYGSSEERILHPLGLVLKGRIWYIVAVHETQVRSYRASRFTDVRLLFDDVQRPAGFDLASYWQASLTDFKKRLPEFHASIRLPRLLLQELRRRPYVHLLTEDDGSGSSHLQVDVRFDTQQVAVETVLQYAPEIDVVSPESLKFEVKRRMEVWLSQYSGTGC</sequence>
<dbReference type="Pfam" id="PF25583">
    <property type="entry name" value="WCX"/>
    <property type="match status" value="1"/>
</dbReference>
<dbReference type="Pfam" id="PF13280">
    <property type="entry name" value="WYL"/>
    <property type="match status" value="1"/>
</dbReference>
<dbReference type="PANTHER" id="PTHR34580">
    <property type="match status" value="1"/>
</dbReference>
<evidence type="ECO:0000313" key="5">
    <source>
        <dbReference type="Proteomes" id="UP000460298"/>
    </source>
</evidence>
<comment type="caution">
    <text evidence="4">The sequence shown here is derived from an EMBL/GenBank/DDBJ whole genome shotgun (WGS) entry which is preliminary data.</text>
</comment>
<evidence type="ECO:0000259" key="3">
    <source>
        <dbReference type="PROSITE" id="PS51000"/>
    </source>
</evidence>
<protein>
    <submittedName>
        <fullName evidence="4">WYL domain-containing protein</fullName>
    </submittedName>
</protein>
<feature type="domain" description="HTH deoR-type" evidence="3">
    <location>
        <begin position="2"/>
        <end position="60"/>
    </location>
</feature>
<keyword evidence="1" id="KW-0805">Transcription regulation</keyword>
<name>A0A833H0Y3_9LEPT</name>
<dbReference type="Pfam" id="PF08279">
    <property type="entry name" value="HTH_11"/>
    <property type="match status" value="1"/>
</dbReference>
<dbReference type="InterPro" id="IPR057727">
    <property type="entry name" value="WCX_dom"/>
</dbReference>
<evidence type="ECO:0000313" key="4">
    <source>
        <dbReference type="EMBL" id="KAB2932156.1"/>
    </source>
</evidence>
<evidence type="ECO:0000256" key="1">
    <source>
        <dbReference type="ARBA" id="ARBA00023015"/>
    </source>
</evidence>
<keyword evidence="2" id="KW-0804">Transcription</keyword>
<dbReference type="InterPro" id="IPR026881">
    <property type="entry name" value="WYL_dom"/>
</dbReference>
<reference evidence="4 5" key="1">
    <citation type="submission" date="2019-10" db="EMBL/GenBank/DDBJ databases">
        <title>Extracellular Electron Transfer in a Candidatus Methanoperedens spp. Enrichment Culture.</title>
        <authorList>
            <person name="Berger S."/>
            <person name="Rangel Shaw D."/>
            <person name="Berben T."/>
            <person name="In 'T Zandt M."/>
            <person name="Frank J."/>
            <person name="Reimann J."/>
            <person name="Jetten M.S.M."/>
            <person name="Welte C.U."/>
        </authorList>
    </citation>
    <scope>NUCLEOTIDE SEQUENCE [LARGE SCALE GENOMIC DNA]</scope>
    <source>
        <strain evidence="4">SB12</strain>
    </source>
</reference>
<dbReference type="SUPFAM" id="SSF46785">
    <property type="entry name" value="Winged helix' DNA-binding domain"/>
    <property type="match status" value="1"/>
</dbReference>
<dbReference type="PROSITE" id="PS51000">
    <property type="entry name" value="HTH_DEOR_2"/>
    <property type="match status" value="1"/>
</dbReference>
<dbReference type="InterPro" id="IPR036388">
    <property type="entry name" value="WH-like_DNA-bd_sf"/>
</dbReference>
<accession>A0A833H0Y3</accession>
<dbReference type="Proteomes" id="UP000460298">
    <property type="component" value="Unassembled WGS sequence"/>
</dbReference>
<dbReference type="Gene3D" id="1.10.10.10">
    <property type="entry name" value="Winged helix-like DNA-binding domain superfamily/Winged helix DNA-binding domain"/>
    <property type="match status" value="1"/>
</dbReference>
<dbReference type="InterPro" id="IPR051534">
    <property type="entry name" value="CBASS_pafABC_assoc_protein"/>
</dbReference>
<evidence type="ECO:0000256" key="2">
    <source>
        <dbReference type="ARBA" id="ARBA00023163"/>
    </source>
</evidence>
<dbReference type="PANTHER" id="PTHR34580:SF1">
    <property type="entry name" value="PROTEIN PAFC"/>
    <property type="match status" value="1"/>
</dbReference>
<dbReference type="InterPro" id="IPR001034">
    <property type="entry name" value="DeoR_HTH"/>
</dbReference>
<organism evidence="4 5">
    <name type="scientific">Leptonema illini</name>
    <dbReference type="NCBI Taxonomy" id="183"/>
    <lineage>
        <taxon>Bacteria</taxon>
        <taxon>Pseudomonadati</taxon>
        <taxon>Spirochaetota</taxon>
        <taxon>Spirochaetia</taxon>
        <taxon>Leptospirales</taxon>
        <taxon>Leptospiraceae</taxon>
        <taxon>Leptonema</taxon>
    </lineage>
</organism>